<dbReference type="InterPro" id="IPR021204">
    <property type="entry name" value="Integr_conj_element_PFL4711"/>
</dbReference>
<feature type="region of interest" description="Disordered" evidence="2">
    <location>
        <begin position="436"/>
        <end position="463"/>
    </location>
</feature>
<evidence type="ECO:0000313" key="4">
    <source>
        <dbReference type="EMBL" id="QVL17248.1"/>
    </source>
</evidence>
<sequence length="463" mass="49114">MNHPLTRPDMGAMRLLLCGLLVMATLARAAEDDYRLGTQGDVLDDRVMYTIGGGSAVGSPSSFYRPSGLGIGGSWRANLMCGNMSLSNTLQNQLNGATEGFQQIMGSIVQNATQAVMSLPALIIQRANPGLYELLSNGVMQGRIDFDRSKLTCQTMAEKMADKVGPAGWGALAKNQEMQSHLEQTGGDAVAAVNNTEAQNGNHGVSWVGGQKAGGSGQTPIRVTADVVRAGYNLLHNRSVTDSASISSQDCQGGAICQTWASPQEESEWAVRVLGETEVATCDSCETLRATAGSGLTPLIQEAYSERLKTLQHLLSGSLPTTPDNLLKASSPMLPVTRRVIEALRDDPDQDLLARRLASETALSSVLDKALLLLRTLLAGSHDPNIAAAEPGQNALTKNIDALEREIRLLQTELQVRQMLATNTASLVLDRHAGGAEASRTIEQGDPEPGRLNHADADAAVTP</sequence>
<proteinExistence type="predicted"/>
<dbReference type="EMBL" id="CP074676">
    <property type="protein sequence ID" value="QVL17248.1"/>
    <property type="molecule type" value="Genomic_DNA"/>
</dbReference>
<dbReference type="GeneID" id="87482117"/>
<keyword evidence="3" id="KW-0732">Signal</keyword>
<dbReference type="Proteomes" id="UP000678154">
    <property type="component" value="Chromosome"/>
</dbReference>
<evidence type="ECO:0000313" key="5">
    <source>
        <dbReference type="Proteomes" id="UP000678154"/>
    </source>
</evidence>
<dbReference type="NCBIfam" id="TIGR03755">
    <property type="entry name" value="conj_TIGR03755"/>
    <property type="match status" value="1"/>
</dbReference>
<accession>A0ABX8DLX3</accession>
<dbReference type="RefSeq" id="WP_213605967.1">
    <property type="nucleotide sequence ID" value="NZ_CP074676.1"/>
</dbReference>
<evidence type="ECO:0000256" key="3">
    <source>
        <dbReference type="SAM" id="SignalP"/>
    </source>
</evidence>
<feature type="compositionally biased region" description="Basic and acidic residues" evidence="2">
    <location>
        <begin position="448"/>
        <end position="457"/>
    </location>
</feature>
<name>A0ABX8DLX3_9PSED</name>
<feature type="chain" id="PRO_5045934213" evidence="3">
    <location>
        <begin position="30"/>
        <end position="463"/>
    </location>
</feature>
<evidence type="ECO:0000256" key="2">
    <source>
        <dbReference type="SAM" id="MobiDB-lite"/>
    </source>
</evidence>
<feature type="signal peptide" evidence="3">
    <location>
        <begin position="1"/>
        <end position="29"/>
    </location>
</feature>
<keyword evidence="5" id="KW-1185">Reference proteome</keyword>
<keyword evidence="1" id="KW-0175">Coiled coil</keyword>
<gene>
    <name evidence="4" type="ORF">KH389_17780</name>
</gene>
<protein>
    <submittedName>
        <fullName evidence="4">Integrating conjugative element protein</fullName>
    </submittedName>
</protein>
<feature type="coiled-coil region" evidence="1">
    <location>
        <begin position="393"/>
        <end position="420"/>
    </location>
</feature>
<organism evidence="4 5">
    <name type="scientific">Pseudomonas qingdaonensis</name>
    <dbReference type="NCBI Taxonomy" id="2056231"/>
    <lineage>
        <taxon>Bacteria</taxon>
        <taxon>Pseudomonadati</taxon>
        <taxon>Pseudomonadota</taxon>
        <taxon>Gammaproteobacteria</taxon>
        <taxon>Pseudomonadales</taxon>
        <taxon>Pseudomonadaceae</taxon>
        <taxon>Pseudomonas</taxon>
    </lineage>
</organism>
<evidence type="ECO:0000256" key="1">
    <source>
        <dbReference type="SAM" id="Coils"/>
    </source>
</evidence>
<reference evidence="4 5" key="1">
    <citation type="journal article" date="2016" name="J. Hazard. Mater.">
        <title>A newly isolated Pseudomonas putida S-1 strain for batch-mode-propanethiol degradation and continuous treatment of propanethiol-containing waste gas.</title>
        <authorList>
            <person name="Chen D.Z."/>
            <person name="Sun Y.M."/>
            <person name="Han L.M."/>
            <person name="Chen J."/>
            <person name="Ye J.X."/>
            <person name="Chen J.M."/>
        </authorList>
    </citation>
    <scope>NUCLEOTIDE SEQUENCE [LARGE SCALE GENOMIC DNA]</scope>
    <source>
        <strain evidence="4 5">S-1</strain>
    </source>
</reference>